<dbReference type="EMBL" id="KN831770">
    <property type="protein sequence ID" value="KIM46677.1"/>
    <property type="molecule type" value="Genomic_DNA"/>
</dbReference>
<keyword evidence="3" id="KW-1185">Reference proteome</keyword>
<feature type="transmembrane region" description="Helical" evidence="1">
    <location>
        <begin position="6"/>
        <end position="21"/>
    </location>
</feature>
<dbReference type="STRING" id="686832.A0A0C2Z0J1"/>
<keyword evidence="1" id="KW-1133">Transmembrane helix</keyword>
<feature type="non-terminal residue" evidence="2">
    <location>
        <position position="58"/>
    </location>
</feature>
<dbReference type="AlphaFoldDB" id="A0A0C2Z0J1"/>
<evidence type="ECO:0000256" key="1">
    <source>
        <dbReference type="SAM" id="Phobius"/>
    </source>
</evidence>
<dbReference type="Proteomes" id="UP000053424">
    <property type="component" value="Unassembled WGS sequence"/>
</dbReference>
<evidence type="ECO:0000313" key="3">
    <source>
        <dbReference type="Proteomes" id="UP000053424"/>
    </source>
</evidence>
<reference evidence="2 3" key="1">
    <citation type="submission" date="2014-04" db="EMBL/GenBank/DDBJ databases">
        <authorList>
            <consortium name="DOE Joint Genome Institute"/>
            <person name="Kuo A."/>
            <person name="Gay G."/>
            <person name="Dore J."/>
            <person name="Kohler A."/>
            <person name="Nagy L.G."/>
            <person name="Floudas D."/>
            <person name="Copeland A."/>
            <person name="Barry K.W."/>
            <person name="Cichocki N."/>
            <person name="Veneault-Fourrey C."/>
            <person name="LaButti K."/>
            <person name="Lindquist E.A."/>
            <person name="Lipzen A."/>
            <person name="Lundell T."/>
            <person name="Morin E."/>
            <person name="Murat C."/>
            <person name="Sun H."/>
            <person name="Tunlid A."/>
            <person name="Henrissat B."/>
            <person name="Grigoriev I.V."/>
            <person name="Hibbett D.S."/>
            <person name="Martin F."/>
            <person name="Nordberg H.P."/>
            <person name="Cantor M.N."/>
            <person name="Hua S.X."/>
        </authorList>
    </citation>
    <scope>NUCLEOTIDE SEQUENCE [LARGE SCALE GENOMIC DNA]</scope>
    <source>
        <strain evidence="3">h7</strain>
    </source>
</reference>
<keyword evidence="1" id="KW-0472">Membrane</keyword>
<feature type="transmembrane region" description="Helical" evidence="1">
    <location>
        <begin position="33"/>
        <end position="53"/>
    </location>
</feature>
<protein>
    <submittedName>
        <fullName evidence="2">Uncharacterized protein</fullName>
    </submittedName>
</protein>
<reference evidence="3" key="2">
    <citation type="submission" date="2015-01" db="EMBL/GenBank/DDBJ databases">
        <title>Evolutionary Origins and Diversification of the Mycorrhizal Mutualists.</title>
        <authorList>
            <consortium name="DOE Joint Genome Institute"/>
            <consortium name="Mycorrhizal Genomics Consortium"/>
            <person name="Kohler A."/>
            <person name="Kuo A."/>
            <person name="Nagy L.G."/>
            <person name="Floudas D."/>
            <person name="Copeland A."/>
            <person name="Barry K.W."/>
            <person name="Cichocki N."/>
            <person name="Veneault-Fourrey C."/>
            <person name="LaButti K."/>
            <person name="Lindquist E.A."/>
            <person name="Lipzen A."/>
            <person name="Lundell T."/>
            <person name="Morin E."/>
            <person name="Murat C."/>
            <person name="Riley R."/>
            <person name="Ohm R."/>
            <person name="Sun H."/>
            <person name="Tunlid A."/>
            <person name="Henrissat B."/>
            <person name="Grigoriev I.V."/>
            <person name="Hibbett D.S."/>
            <person name="Martin F."/>
        </authorList>
    </citation>
    <scope>NUCLEOTIDE SEQUENCE [LARGE SCALE GENOMIC DNA]</scope>
    <source>
        <strain evidence="3">h7</strain>
    </source>
</reference>
<name>A0A0C2Z0J1_HEBCY</name>
<evidence type="ECO:0000313" key="2">
    <source>
        <dbReference type="EMBL" id="KIM46677.1"/>
    </source>
</evidence>
<organism evidence="2 3">
    <name type="scientific">Hebeloma cylindrosporum</name>
    <dbReference type="NCBI Taxonomy" id="76867"/>
    <lineage>
        <taxon>Eukaryota</taxon>
        <taxon>Fungi</taxon>
        <taxon>Dikarya</taxon>
        <taxon>Basidiomycota</taxon>
        <taxon>Agaricomycotina</taxon>
        <taxon>Agaricomycetes</taxon>
        <taxon>Agaricomycetidae</taxon>
        <taxon>Agaricales</taxon>
        <taxon>Agaricineae</taxon>
        <taxon>Hymenogastraceae</taxon>
        <taxon>Hebeloma</taxon>
    </lineage>
</organism>
<accession>A0A0C2Z0J1</accession>
<sequence length="58" mass="7099">KVSVTLFHLLAVGFTLLRLVYRWKTKRLWWDDYITIIPLMVDILYIILMWLRFRDGGE</sequence>
<keyword evidence="1" id="KW-0812">Transmembrane</keyword>
<dbReference type="HOGENOM" id="CLU_179470_1_0_1"/>
<feature type="non-terminal residue" evidence="2">
    <location>
        <position position="1"/>
    </location>
</feature>
<gene>
    <name evidence="2" type="ORF">M413DRAFT_56398</name>
</gene>
<dbReference type="OrthoDB" id="3229610at2759"/>
<proteinExistence type="predicted"/>